<evidence type="ECO:0000313" key="1">
    <source>
        <dbReference type="EMBL" id="CAG8406941.1"/>
    </source>
</evidence>
<dbReference type="EMBL" id="CAJVPA010000214">
    <property type="protein sequence ID" value="CAG8406941.1"/>
    <property type="molecule type" value="Genomic_DNA"/>
</dbReference>
<sequence>MHAIMKRQYMLSLLHRTIREYRSLVKQYPASSCDAYTKLTKGTPLYSAPDSHEPQNEMMDSLLQGYHPTFKPHPLGREAESLLLLRPAQQMCYYNGKLFGGYIALLMDRILADCCCEPAVTAYLNTSYLQSVPPTTPILLRAWPERIEGRKIYLKGSLQIPGKVSQDWVDAIKTDALFIRPKDRS</sequence>
<dbReference type="Proteomes" id="UP001152646">
    <property type="component" value="Unassembled WGS sequence"/>
</dbReference>
<name>A0A9W4NTB2_9EURO</name>
<comment type="caution">
    <text evidence="1">The sequence shown here is derived from an EMBL/GenBank/DDBJ whole genome shotgun (WGS) entry which is preliminary data.</text>
</comment>
<evidence type="ECO:0008006" key="3">
    <source>
        <dbReference type="Google" id="ProtNLM"/>
    </source>
</evidence>
<reference evidence="1" key="1">
    <citation type="submission" date="2021-07" db="EMBL/GenBank/DDBJ databases">
        <authorList>
            <person name="Branca A.L. A."/>
        </authorList>
    </citation>
    <scope>NUCLEOTIDE SEQUENCE</scope>
</reference>
<dbReference type="AlphaFoldDB" id="A0A9W4NTB2"/>
<protein>
    <recommendedName>
        <fullName evidence="3">Thioesterase domain-containing protein</fullName>
    </recommendedName>
</protein>
<dbReference type="Gene3D" id="3.10.129.10">
    <property type="entry name" value="Hotdog Thioesterase"/>
    <property type="match status" value="1"/>
</dbReference>
<proteinExistence type="predicted"/>
<dbReference type="SUPFAM" id="SSF54637">
    <property type="entry name" value="Thioesterase/thiol ester dehydrase-isomerase"/>
    <property type="match status" value="1"/>
</dbReference>
<gene>
    <name evidence="1" type="ORF">PSALAMII_LOCUS8741</name>
</gene>
<accession>A0A9W4NTB2</accession>
<dbReference type="InterPro" id="IPR029069">
    <property type="entry name" value="HotDog_dom_sf"/>
</dbReference>
<evidence type="ECO:0000313" key="2">
    <source>
        <dbReference type="Proteomes" id="UP001152646"/>
    </source>
</evidence>
<organism evidence="1 2">
    <name type="scientific">Penicillium salamii</name>
    <dbReference type="NCBI Taxonomy" id="1612424"/>
    <lineage>
        <taxon>Eukaryota</taxon>
        <taxon>Fungi</taxon>
        <taxon>Dikarya</taxon>
        <taxon>Ascomycota</taxon>
        <taxon>Pezizomycotina</taxon>
        <taxon>Eurotiomycetes</taxon>
        <taxon>Eurotiomycetidae</taxon>
        <taxon>Eurotiales</taxon>
        <taxon>Aspergillaceae</taxon>
        <taxon>Penicillium</taxon>
    </lineage>
</organism>
<dbReference type="PANTHER" id="PTHR47260:SF6">
    <property type="entry name" value="THIOESTERASE DOMAIN-CONTAINING PROTEIN"/>
    <property type="match status" value="1"/>
</dbReference>
<dbReference type="OrthoDB" id="5561043at2759"/>
<dbReference type="InterPro" id="IPR052061">
    <property type="entry name" value="PTE-AB_protein"/>
</dbReference>
<dbReference type="PANTHER" id="PTHR47260">
    <property type="entry name" value="UPF0644 PROTEIN PB2B4.06"/>
    <property type="match status" value="1"/>
</dbReference>